<name>A0A238TA83_9NEIS</name>
<evidence type="ECO:0000313" key="1">
    <source>
        <dbReference type="EMBL" id="SMQ12183.1"/>
    </source>
</evidence>
<evidence type="ECO:0000313" key="3">
    <source>
        <dbReference type="Proteomes" id="UP000215450"/>
    </source>
</evidence>
<dbReference type="Proteomes" id="UP000215450">
    <property type="component" value="Unassembled WGS sequence"/>
</dbReference>
<dbReference type="RefSeq" id="WP_032137524.1">
    <property type="nucleotide sequence ID" value="NZ_CCNJ01000056.1"/>
</dbReference>
<evidence type="ECO:0000313" key="2">
    <source>
        <dbReference type="EMBL" id="SNB63859.1"/>
    </source>
</evidence>
<evidence type="ECO:0008006" key="4">
    <source>
        <dbReference type="Google" id="ProtNLM"/>
    </source>
</evidence>
<reference evidence="1" key="1">
    <citation type="submission" date="2017-05" db="EMBL/GenBank/DDBJ databases">
        <authorList>
            <person name="Song R."/>
            <person name="Chenine A.L."/>
            <person name="Ruprecht R.M."/>
        </authorList>
    </citation>
    <scope>NUCLEOTIDE SEQUENCE</scope>
    <source>
        <strain evidence="1">Kingella_eburonensis</strain>
    </source>
</reference>
<dbReference type="STRING" id="1522312.GCA_900177895_01458"/>
<dbReference type="OrthoDB" id="8613931at2"/>
<reference evidence="2 3" key="2">
    <citation type="submission" date="2017-06" db="EMBL/GenBank/DDBJ databases">
        <authorList>
            <person name="Kim H.J."/>
            <person name="Triplett B.A."/>
        </authorList>
    </citation>
    <scope>NUCLEOTIDE SEQUENCE [LARGE SCALE GENOMIC DNA]</scope>
    <source>
        <strain evidence="2">Kingella_eburonensis</strain>
    </source>
</reference>
<accession>A0A238TA83</accession>
<protein>
    <recommendedName>
        <fullName evidence="4">Roadblock/LAMTOR2 domain-containing protein</fullName>
    </recommendedName>
</protein>
<sequence length="119" mass="13586">MSFKRSAAILNELPGLYGAIITNFESKQLLEEPIGNSLPMKDIVESASDTIRYQRNSILDMDFCDVVEHMITVTPHYNLIHYLVPHFDNVLIFAIVRRNTPLPIILRTLEQAGDAMRGW</sequence>
<proteinExistence type="predicted"/>
<dbReference type="EMBL" id="FXUV01000016">
    <property type="protein sequence ID" value="SMQ12183.1"/>
    <property type="molecule type" value="Genomic_DNA"/>
</dbReference>
<dbReference type="EMBL" id="FXUV02000018">
    <property type="protein sequence ID" value="SNB63859.1"/>
    <property type="molecule type" value="Genomic_DNA"/>
</dbReference>
<dbReference type="AlphaFoldDB" id="A0A238TA83"/>
<keyword evidence="3" id="KW-1185">Reference proteome</keyword>
<organism evidence="2 3">
    <name type="scientific">Kingella negevensis</name>
    <dbReference type="NCBI Taxonomy" id="1522312"/>
    <lineage>
        <taxon>Bacteria</taxon>
        <taxon>Pseudomonadati</taxon>
        <taxon>Pseudomonadota</taxon>
        <taxon>Betaproteobacteria</taxon>
        <taxon>Neisseriales</taxon>
        <taxon>Neisseriaceae</taxon>
        <taxon>Kingella</taxon>
    </lineage>
</organism>
<gene>
    <name evidence="2" type="ORF">KEBURONENSIS_01117</name>
    <name evidence="1" type="ORF">KEBURONENSIS_01193</name>
</gene>
<dbReference type="GeneID" id="83625555"/>